<dbReference type="GO" id="GO:0016740">
    <property type="term" value="F:transferase activity"/>
    <property type="evidence" value="ECO:0007669"/>
    <property type="project" value="UniProtKB-KW"/>
</dbReference>
<name>A0A6J5PBG3_9CAUD</name>
<protein>
    <submittedName>
        <fullName evidence="1">Glycosyl transferase family 2</fullName>
    </submittedName>
</protein>
<organism evidence="1">
    <name type="scientific">uncultured Caudovirales phage</name>
    <dbReference type="NCBI Taxonomy" id="2100421"/>
    <lineage>
        <taxon>Viruses</taxon>
        <taxon>Duplodnaviria</taxon>
        <taxon>Heunggongvirae</taxon>
        <taxon>Uroviricota</taxon>
        <taxon>Caudoviricetes</taxon>
        <taxon>Peduoviridae</taxon>
        <taxon>Maltschvirus</taxon>
        <taxon>Maltschvirus maltsch</taxon>
    </lineage>
</organism>
<dbReference type="SUPFAM" id="SSF53448">
    <property type="entry name" value="Nucleotide-diphospho-sugar transferases"/>
    <property type="match status" value="1"/>
</dbReference>
<evidence type="ECO:0000313" key="1">
    <source>
        <dbReference type="EMBL" id="CAB4166578.1"/>
    </source>
</evidence>
<proteinExistence type="predicted"/>
<gene>
    <name evidence="1" type="ORF">UFOVP836_42</name>
</gene>
<accession>A0A6J5PBG3</accession>
<dbReference type="EMBL" id="LR796794">
    <property type="protein sequence ID" value="CAB4166578.1"/>
    <property type="molecule type" value="Genomic_DNA"/>
</dbReference>
<keyword evidence="1" id="KW-0808">Transferase</keyword>
<sequence length="283" mass="31977">MRLVNIQPVRNEAWCLGLTARALLRWCDDAVFLLHACTDASEAILEAVADEHPGRVHVIHEAETVWREMHHRQRLLEYARCLDATHIAVVDADEIIAGDTLPAMRDHVAHLAPKQFAAIKFRNIIDGLDQYRAERGPWGTEAGTIVAFGDHGHLCWEARNGYDHHQRSPYGAMQASYIQGGGLLHLQFASRRRLLAKHALYKASERVKYPQKLVRDIDALYNMAPYLGGIMRQPTPAEWWAPYADLMHHCDIDAEPWQEQATRELVEKHGAATFAGLDLFGVA</sequence>
<dbReference type="InterPro" id="IPR029044">
    <property type="entry name" value="Nucleotide-diphossugar_trans"/>
</dbReference>
<reference evidence="1" key="1">
    <citation type="submission" date="2020-04" db="EMBL/GenBank/DDBJ databases">
        <authorList>
            <person name="Chiriac C."/>
            <person name="Salcher M."/>
            <person name="Ghai R."/>
            <person name="Kavagutti S V."/>
        </authorList>
    </citation>
    <scope>NUCLEOTIDE SEQUENCE</scope>
</reference>